<keyword evidence="2" id="KW-1185">Reference proteome</keyword>
<evidence type="ECO:0000313" key="1">
    <source>
        <dbReference type="EMBL" id="ATN88148.1"/>
    </source>
</evidence>
<proteinExistence type="predicted"/>
<evidence type="ECO:0000313" key="2">
    <source>
        <dbReference type="Proteomes" id="UP000228693"/>
    </source>
</evidence>
<accession>A0A2D1G8E8</accession>
<organism evidence="1 2">
    <name type="scientific">Mycobacterium phage Cindaradix</name>
    <dbReference type="NCBI Taxonomy" id="2041524"/>
    <lineage>
        <taxon>Viruses</taxon>
        <taxon>Duplodnaviria</taxon>
        <taxon>Heunggongvirae</taxon>
        <taxon>Uroviricota</taxon>
        <taxon>Caudoviricetes</taxon>
        <taxon>Backyardiganvirus</taxon>
        <taxon>Backyardiganvirus cindaradix</taxon>
    </lineage>
</organism>
<dbReference type="EMBL" id="MF919498">
    <property type="protein sequence ID" value="ATN88148.1"/>
    <property type="molecule type" value="Genomic_DNA"/>
</dbReference>
<evidence type="ECO:0008006" key="3">
    <source>
        <dbReference type="Google" id="ProtNLM"/>
    </source>
</evidence>
<gene>
    <name evidence="1" type="ORF">SEA_CINDARADIX_75</name>
</gene>
<name>A0A2D1G8E8_9CAUD</name>
<protein>
    <recommendedName>
        <fullName evidence="3">DUF2510 domain-containing protein</fullName>
    </recommendedName>
</protein>
<dbReference type="Proteomes" id="UP000228693">
    <property type="component" value="Segment"/>
</dbReference>
<reference evidence="1 2" key="1">
    <citation type="submission" date="2017-09" db="EMBL/GenBank/DDBJ databases">
        <authorList>
            <person name="Cai C."/>
            <person name="Leks W."/>
            <person name="Ratusnik R."/>
            <person name="Van Cor S."/>
            <person name="Cai C."/>
            <person name="Mao B."/>
            <person name="Saunders L."/>
            <person name="Warner M.H."/>
            <person name="Garlena R.A."/>
            <person name="Russell D.A."/>
            <person name="Pope W.H."/>
            <person name="Jacobs-Sera D."/>
            <person name="Hendrix R.W."/>
            <person name="Hatfull G.F."/>
        </authorList>
    </citation>
    <scope>NUCLEOTIDE SEQUENCE [LARGE SCALE GENOMIC DNA]</scope>
</reference>
<sequence>MHQQLPPKGWYPAPNGDPILWFWDGGEWINPTVAIGDLITELLIPHLEQMFADGFKAGVASMTGDVAGLSPAIRSVMEKL</sequence>